<reference evidence="1" key="1">
    <citation type="journal article" date="2022" name="Int. J. Mol. Sci.">
        <title>Draft Genome of Tanacetum Coccineum: Genomic Comparison of Closely Related Tanacetum-Family Plants.</title>
        <authorList>
            <person name="Yamashiro T."/>
            <person name="Shiraishi A."/>
            <person name="Nakayama K."/>
            <person name="Satake H."/>
        </authorList>
    </citation>
    <scope>NUCLEOTIDE SEQUENCE</scope>
</reference>
<reference evidence="1" key="2">
    <citation type="submission" date="2022-01" db="EMBL/GenBank/DDBJ databases">
        <authorList>
            <person name="Yamashiro T."/>
            <person name="Shiraishi A."/>
            <person name="Satake H."/>
            <person name="Nakayama K."/>
        </authorList>
    </citation>
    <scope>NUCLEOTIDE SEQUENCE</scope>
</reference>
<accession>A0ABQ4WY88</accession>
<name>A0ABQ4WY88_9ASTR</name>
<sequence length="236" mass="26949">MQLANQRLNKLTMHMREEKVDMRDALRCGLVVTEDTMAEENIPALNLTDEMNRSFIAQNSYRLERETFSKIYRRHSLHQQNSSSITQLFWILWTHDAKTGIGKSISLTEAEEEAVAREVHATHARIVSESEPEPTQRRQSEAADIMKALRKQEIEQRQPELDGSKCEGTSTLLGVLMSPIVVSRASSEGLDSKKIRGFLMRKKLFLRDEMGTVNILTEMIMGGMIMRKSSLVLKNI</sequence>
<organism evidence="1 2">
    <name type="scientific">Tanacetum coccineum</name>
    <dbReference type="NCBI Taxonomy" id="301880"/>
    <lineage>
        <taxon>Eukaryota</taxon>
        <taxon>Viridiplantae</taxon>
        <taxon>Streptophyta</taxon>
        <taxon>Embryophyta</taxon>
        <taxon>Tracheophyta</taxon>
        <taxon>Spermatophyta</taxon>
        <taxon>Magnoliopsida</taxon>
        <taxon>eudicotyledons</taxon>
        <taxon>Gunneridae</taxon>
        <taxon>Pentapetalae</taxon>
        <taxon>asterids</taxon>
        <taxon>campanulids</taxon>
        <taxon>Asterales</taxon>
        <taxon>Asteraceae</taxon>
        <taxon>Asteroideae</taxon>
        <taxon>Anthemideae</taxon>
        <taxon>Anthemidinae</taxon>
        <taxon>Tanacetum</taxon>
    </lineage>
</organism>
<protein>
    <submittedName>
        <fullName evidence="1">Uncharacterized protein</fullName>
    </submittedName>
</protein>
<comment type="caution">
    <text evidence="1">The sequence shown here is derived from an EMBL/GenBank/DDBJ whole genome shotgun (WGS) entry which is preliminary data.</text>
</comment>
<dbReference type="EMBL" id="BQNB010009040">
    <property type="protein sequence ID" value="GJS57876.1"/>
    <property type="molecule type" value="Genomic_DNA"/>
</dbReference>
<proteinExistence type="predicted"/>
<gene>
    <name evidence="1" type="ORF">Tco_0652660</name>
</gene>
<evidence type="ECO:0000313" key="2">
    <source>
        <dbReference type="Proteomes" id="UP001151760"/>
    </source>
</evidence>
<evidence type="ECO:0000313" key="1">
    <source>
        <dbReference type="EMBL" id="GJS57876.1"/>
    </source>
</evidence>
<keyword evidence="2" id="KW-1185">Reference proteome</keyword>
<dbReference type="Proteomes" id="UP001151760">
    <property type="component" value="Unassembled WGS sequence"/>
</dbReference>